<reference evidence="1" key="1">
    <citation type="submission" date="2020-05" db="EMBL/GenBank/DDBJ databases">
        <authorList>
            <person name="Brown S."/>
            <person name="Huntemann M."/>
            <person name="Clum A."/>
            <person name="Spunde A."/>
            <person name="Palaniappan K."/>
            <person name="Ritter S."/>
            <person name="Mikhailova N."/>
            <person name="Chen I.-M."/>
            <person name="Stamatis D."/>
            <person name="Reddy T."/>
            <person name="O'Malley R."/>
            <person name="Daum C."/>
            <person name="Shapiro N."/>
            <person name="Ivanova N."/>
            <person name="Kyrpides N."/>
            <person name="Woyke T."/>
        </authorList>
    </citation>
    <scope>NUCLEOTIDE SEQUENCE</scope>
    <source>
        <strain evidence="1">DJ080</strain>
    </source>
</reference>
<organism evidence="1 2">
    <name type="scientific">Clostridium beijerinckii</name>
    <name type="common">Clostridium MP</name>
    <dbReference type="NCBI Taxonomy" id="1520"/>
    <lineage>
        <taxon>Bacteria</taxon>
        <taxon>Bacillati</taxon>
        <taxon>Bacillota</taxon>
        <taxon>Clostridia</taxon>
        <taxon>Eubacteriales</taxon>
        <taxon>Clostridiaceae</taxon>
        <taxon>Clostridium</taxon>
    </lineage>
</organism>
<dbReference type="EMBL" id="JABSWW010000001">
    <property type="protein sequence ID" value="NRT90053.1"/>
    <property type="molecule type" value="Genomic_DNA"/>
</dbReference>
<comment type="caution">
    <text evidence="1">The sequence shown here is derived from an EMBL/GenBank/DDBJ whole genome shotgun (WGS) entry which is preliminary data.</text>
</comment>
<dbReference type="AlphaFoldDB" id="A0AAX0B6I3"/>
<evidence type="ECO:0000313" key="2">
    <source>
        <dbReference type="Proteomes" id="UP001193748"/>
    </source>
</evidence>
<proteinExistence type="predicted"/>
<dbReference type="RefSeq" id="WP_111938373.1">
    <property type="nucleotide sequence ID" value="NZ_CP107022.1"/>
</dbReference>
<dbReference type="Proteomes" id="UP001193748">
    <property type="component" value="Unassembled WGS sequence"/>
</dbReference>
<reference evidence="1" key="2">
    <citation type="journal article" date="2022" name="Nat. Biotechnol.">
        <title>Carbon-negative production of acetone and isopropanol by gas fermentation at industrial pilot scale.</title>
        <authorList>
            <person name="Liew F.E."/>
            <person name="Nogle R."/>
            <person name="Abdalla T."/>
            <person name="Rasor B.J."/>
            <person name="Canter C."/>
            <person name="Jensen R.O."/>
            <person name="Wang L."/>
            <person name="Strutz J."/>
            <person name="Chirania P."/>
            <person name="De Tissera S."/>
            <person name="Mueller A.P."/>
            <person name="Ruan Z."/>
            <person name="Gao A."/>
            <person name="Tran L."/>
            <person name="Engle N.L."/>
            <person name="Bromley J.C."/>
            <person name="Daniell J."/>
            <person name="Conrado R."/>
            <person name="Tschaplinski T.J."/>
            <person name="Giannone R.J."/>
            <person name="Hettich R.L."/>
            <person name="Karim A.S."/>
            <person name="Simpson S.D."/>
            <person name="Brown S.D."/>
            <person name="Leang C."/>
            <person name="Jewett M.C."/>
            <person name="Kopke M."/>
        </authorList>
    </citation>
    <scope>NUCLEOTIDE SEQUENCE</scope>
    <source>
        <strain evidence="1">DJ080</strain>
    </source>
</reference>
<name>A0AAX0B6I3_CLOBE</name>
<sequence>MEKPILFNTDMVKAILEGRKTTTRRIIKNVGNRELLEHEGEYYKFGYRSNAVAGTIYSAINWCKPKFEIGDILYVRETWLAHSRGVNTLAFKYKADSEVNDCISFTKERFNKFYKFADQEKWQPSLFMPKEAARIFLKIKKIYPERLKMIEAGECKKEGIKLDFEITDSFTASEYISAFEDLWNSTLNKSQVKYMWHENPWVWVIEFERVGKYEI</sequence>
<protein>
    <submittedName>
        <fullName evidence="1">Uncharacterized protein</fullName>
    </submittedName>
</protein>
<evidence type="ECO:0000313" key="1">
    <source>
        <dbReference type="EMBL" id="NRT90053.1"/>
    </source>
</evidence>
<accession>A0AAX0B6I3</accession>
<gene>
    <name evidence="1" type="ORF">B0H41_003732</name>
</gene>